<feature type="compositionally biased region" description="Polar residues" evidence="1">
    <location>
        <begin position="1"/>
        <end position="20"/>
    </location>
</feature>
<dbReference type="Proteomes" id="UP000317593">
    <property type="component" value="Unassembled WGS sequence"/>
</dbReference>
<sequence>MSSSNTREGSLKLLSSNTRNSPDDSEPSALSDTQKEPFEYIDSSDPLDFGWYRNETDGTSRRIGTFDIEIHSKIIRYNPETLKWDSTLYECQVSWLTPESRTLTQSELFVLEPEDLLSKKAFQIQIFKHSYQSARFKSDDEILFFMSFLCNRWQPQTVYEFNYYGFIEHHGYKFYLTRNALINIPNDHLREPQYIIAPNPDSGLFPMVAADTTFYVKPGRIEPAPLLDLLPAKDGFHTDDEHQLFTGNELRYFTDTVRDKFGELIAGQQPEKKAEGYLIFSYMLSFLFFDETYDVFKHVVFLYLYGEPSTGKGQLSQIMLNFFGQSFTDVDSNPTLKSAENKLANHSKIPVIMDEFVPGKGKITPQVFNMWYELRQRGVSASHDRSKNAWSPVRSQLMFISNYKPTEDHFRSRCIMIEYAKEKRGSVHNLWWFDNHKKEMQQLFLSLLYKFNDFNRKLFKNELLWIKRLLTEAVEEELERRSDQEGVRFQIKDRQIENMAALITVDLFVCRPSDVEFAEFVQQSLEEDNKHTVSPEDRQEMQQLLRENRTSTEIFRYGVTFLANSAEKEVHQTPLQQFLASIEIMNDNGELPKRYYGWNSKDGLVMYWSGIWDAYTNYNKGREYISQDIVREEIEALDLHGKAKTNYYSYEDPVKGTVQENRHGYHLPRKNLTPSWLRAFGKREEAVIMMKQQSKQKDEHIVMNGSKIEPPF</sequence>
<dbReference type="OrthoDB" id="1521757at2"/>
<reference evidence="2 3" key="1">
    <citation type="submission" date="2017-05" db="EMBL/GenBank/DDBJ databases">
        <authorList>
            <person name="Varghese N."/>
            <person name="Submissions S."/>
        </authorList>
    </citation>
    <scope>NUCLEOTIDE SEQUENCE [LARGE SCALE GENOMIC DNA]</scope>
    <source>
        <strain evidence="2 3">DSM 21194</strain>
    </source>
</reference>
<evidence type="ECO:0000313" key="3">
    <source>
        <dbReference type="Proteomes" id="UP000317593"/>
    </source>
</evidence>
<organism evidence="2 3">
    <name type="scientific">Fodinibius sediminis</name>
    <dbReference type="NCBI Taxonomy" id="1214077"/>
    <lineage>
        <taxon>Bacteria</taxon>
        <taxon>Pseudomonadati</taxon>
        <taxon>Balneolota</taxon>
        <taxon>Balneolia</taxon>
        <taxon>Balneolales</taxon>
        <taxon>Balneolaceae</taxon>
        <taxon>Fodinibius</taxon>
    </lineage>
</organism>
<dbReference type="SUPFAM" id="SSF52540">
    <property type="entry name" value="P-loop containing nucleoside triphosphate hydrolases"/>
    <property type="match status" value="1"/>
</dbReference>
<dbReference type="InterPro" id="IPR027417">
    <property type="entry name" value="P-loop_NTPase"/>
</dbReference>
<protein>
    <submittedName>
        <fullName evidence="2">Uncharacterized protein</fullName>
    </submittedName>
</protein>
<feature type="region of interest" description="Disordered" evidence="1">
    <location>
        <begin position="1"/>
        <end position="42"/>
    </location>
</feature>
<dbReference type="EMBL" id="FXTH01000015">
    <property type="protein sequence ID" value="SMO81664.1"/>
    <property type="molecule type" value="Genomic_DNA"/>
</dbReference>
<dbReference type="AlphaFoldDB" id="A0A521ECK7"/>
<accession>A0A521ECK7</accession>
<dbReference type="RefSeq" id="WP_142715426.1">
    <property type="nucleotide sequence ID" value="NZ_FXTH01000015.1"/>
</dbReference>
<keyword evidence="3" id="KW-1185">Reference proteome</keyword>
<name>A0A521ECK7_9BACT</name>
<evidence type="ECO:0000313" key="2">
    <source>
        <dbReference type="EMBL" id="SMO81664.1"/>
    </source>
</evidence>
<evidence type="ECO:0000256" key="1">
    <source>
        <dbReference type="SAM" id="MobiDB-lite"/>
    </source>
</evidence>
<proteinExistence type="predicted"/>
<gene>
    <name evidence="2" type="ORF">SAMN06265218_1157</name>
</gene>